<dbReference type="STRING" id="281362.AT959_12445"/>
<evidence type="ECO:0008006" key="4">
    <source>
        <dbReference type="Google" id="ProtNLM"/>
    </source>
</evidence>
<evidence type="ECO:0000313" key="2">
    <source>
        <dbReference type="EMBL" id="KXB30608.1"/>
    </source>
</evidence>
<comment type="caution">
    <text evidence="2">The sequence shown here is derived from an EMBL/GenBank/DDBJ whole genome shotgun (WGS) entry which is preliminary data.</text>
</comment>
<keyword evidence="1" id="KW-1133">Transmembrane helix</keyword>
<keyword evidence="3" id="KW-1185">Reference proteome</keyword>
<dbReference type="EMBL" id="LODL01000021">
    <property type="protein sequence ID" value="KXB30608.1"/>
    <property type="molecule type" value="Genomic_DNA"/>
</dbReference>
<evidence type="ECO:0000256" key="1">
    <source>
        <dbReference type="SAM" id="Phobius"/>
    </source>
</evidence>
<keyword evidence="1" id="KW-0472">Membrane</keyword>
<dbReference type="AlphaFoldDB" id="A0A133XI53"/>
<name>A0A133XI53_9RHOO</name>
<organism evidence="2 3">
    <name type="scientific">Dechloromonas denitrificans</name>
    <dbReference type="NCBI Taxonomy" id="281362"/>
    <lineage>
        <taxon>Bacteria</taxon>
        <taxon>Pseudomonadati</taxon>
        <taxon>Pseudomonadota</taxon>
        <taxon>Betaproteobacteria</taxon>
        <taxon>Rhodocyclales</taxon>
        <taxon>Azonexaceae</taxon>
        <taxon>Dechloromonas</taxon>
    </lineage>
</organism>
<dbReference type="Proteomes" id="UP000070186">
    <property type="component" value="Unassembled WGS sequence"/>
</dbReference>
<proteinExistence type="predicted"/>
<evidence type="ECO:0000313" key="3">
    <source>
        <dbReference type="Proteomes" id="UP000070186"/>
    </source>
</evidence>
<reference evidence="2 3" key="1">
    <citation type="submission" date="2015-12" db="EMBL/GenBank/DDBJ databases">
        <title>Nitrous oxide reduction kinetics distinguish bacteria harboring typical versus atypical NosZ.</title>
        <authorList>
            <person name="Yoon S."/>
            <person name="Nissen S."/>
            <person name="Park D."/>
            <person name="Sanford R.A."/>
            <person name="Loeffler F.E."/>
        </authorList>
    </citation>
    <scope>NUCLEOTIDE SEQUENCE [LARGE SCALE GENOMIC DNA]</scope>
    <source>
        <strain evidence="2 3">ATCC BAA-841</strain>
    </source>
</reference>
<dbReference type="RefSeq" id="WP_066883538.1">
    <property type="nucleotide sequence ID" value="NZ_LODL01000021.1"/>
</dbReference>
<accession>A0A133XI53</accession>
<gene>
    <name evidence="2" type="ORF">AT959_12445</name>
</gene>
<sequence length="508" mass="55889">MPAYGLFPADDFRITTGTCPDCQGLPQAMWFFRSETIAVPKNGLPLAGFSPTLPLPQDVATWAKSVTPGSQPLYPPLIWVAAPDIERGVQLAADASRITTQNGMLNFSLVPQLPLNRAWFDQRSRDYFCGRPVKIRGNREGDSFVARTLWPEDFRLPDNAPSLALADGPAAIRDWLRAQPQGGAQSPFVVESVWWRPGAAAQQAGQAVFGLMLNGAQGDDDEAHGGHFAVMTGRIGEHGAIDDWLILNFYTLDAESEKGIIAAPVPLDNYLGDLNSGQAWYRPSYMLVARLREARTAVHVQSAFGRVYNQFYRHQFAYQHARANCAGISVTTLRALGWQVPGRGPESWLKATIGLPLQAIKTRSLSKGKALFDYLTEDRTRLYPAAAFAEIAADLRRLAAGQSGRPISEFERLLAEDVEEILLVRVPQFPSSRARGDWPVESSVEYAARVPKDPAAQQIVPVPARPFPDALRDPQAPAEPPLRSDYAVLAWGLALLLMILFILQRLLA</sequence>
<protein>
    <recommendedName>
        <fullName evidence="4">DUF4105 domain-containing protein</fullName>
    </recommendedName>
</protein>
<keyword evidence="1" id="KW-0812">Transmembrane</keyword>
<feature type="transmembrane region" description="Helical" evidence="1">
    <location>
        <begin position="486"/>
        <end position="503"/>
    </location>
</feature>